<evidence type="ECO:0000256" key="1">
    <source>
        <dbReference type="ARBA" id="ARBA00022468"/>
    </source>
</evidence>
<dbReference type="GO" id="GO:0005634">
    <property type="term" value="C:nucleus"/>
    <property type="evidence" value="ECO:0007669"/>
    <property type="project" value="TreeGrafter"/>
</dbReference>
<keyword evidence="3" id="KW-0677">Repeat</keyword>
<dbReference type="GO" id="GO:0048471">
    <property type="term" value="C:perinuclear region of cytoplasm"/>
    <property type="evidence" value="ECO:0007669"/>
    <property type="project" value="TreeGrafter"/>
</dbReference>
<evidence type="ECO:0008006" key="6">
    <source>
        <dbReference type="Google" id="ProtNLM"/>
    </source>
</evidence>
<dbReference type="GO" id="GO:0031267">
    <property type="term" value="F:small GTPase binding"/>
    <property type="evidence" value="ECO:0007669"/>
    <property type="project" value="TreeGrafter"/>
</dbReference>
<dbReference type="GO" id="GO:0005829">
    <property type="term" value="C:cytosol"/>
    <property type="evidence" value="ECO:0007669"/>
    <property type="project" value="TreeGrafter"/>
</dbReference>
<dbReference type="SUPFAM" id="SSF52047">
    <property type="entry name" value="RNI-like"/>
    <property type="match status" value="1"/>
</dbReference>
<dbReference type="RefSeq" id="XP_001007238.2">
    <property type="nucleotide sequence ID" value="XM_001007238.2"/>
</dbReference>
<organism evidence="4 5">
    <name type="scientific">Tetrahymena thermophila (strain SB210)</name>
    <dbReference type="NCBI Taxonomy" id="312017"/>
    <lineage>
        <taxon>Eukaryota</taxon>
        <taxon>Sar</taxon>
        <taxon>Alveolata</taxon>
        <taxon>Ciliophora</taxon>
        <taxon>Intramacronucleata</taxon>
        <taxon>Oligohymenophorea</taxon>
        <taxon>Hymenostomatida</taxon>
        <taxon>Tetrahymenina</taxon>
        <taxon>Tetrahymenidae</taxon>
        <taxon>Tetrahymena</taxon>
    </lineage>
</organism>
<gene>
    <name evidence="4" type="ORF">TTHERM_00415750</name>
</gene>
<accession>Q22P18</accession>
<dbReference type="EMBL" id="GG662856">
    <property type="protein sequence ID" value="EAR86993.2"/>
    <property type="molecule type" value="Genomic_DNA"/>
</dbReference>
<sequence>MLESKVQNIKDHQRHIQLSISGLSNEQAYNLCHKLKGCYQIETIVMDVSDCKLTKQSLSFLSNGLEGHKKLSMLKLELSNNILDSQDWVSFGRAISSYSTIKNLELCFMSCNLDRDALKNILNISSPSDNIYLFNQAKEVTLDLQNNQIRSDGSIFVQQILESCKETELINIYLWNNYLGDMGAQRIGRGIGMLSSKLKILNINLSNNSISKEGCQLFFQAIVLAKVLEDLSVDISDNKILNKGCMSIGESLSQLLLLSSIFLNLSQTIIDEGGFIYLIQQLRSLIYLSSLSIDVQKNSGITKQSLQDCFDIMKKEYECIHTVTIQADGFCLEEQVNSYYIQNESIAQKEVNELEKYAEKKIMKEKQFLKQFQQYQQQQQSQQ</sequence>
<dbReference type="PANTHER" id="PTHR24113">
    <property type="entry name" value="RAN GTPASE-ACTIVATING PROTEIN 1"/>
    <property type="match status" value="1"/>
</dbReference>
<dbReference type="AlphaFoldDB" id="Q22P18"/>
<reference evidence="5" key="1">
    <citation type="journal article" date="2006" name="PLoS Biol.">
        <title>Macronuclear genome sequence of the ciliate Tetrahymena thermophila, a model eukaryote.</title>
        <authorList>
            <person name="Eisen J.A."/>
            <person name="Coyne R.S."/>
            <person name="Wu M."/>
            <person name="Wu D."/>
            <person name="Thiagarajan M."/>
            <person name="Wortman J.R."/>
            <person name="Badger J.H."/>
            <person name="Ren Q."/>
            <person name="Amedeo P."/>
            <person name="Jones K.M."/>
            <person name="Tallon L.J."/>
            <person name="Delcher A.L."/>
            <person name="Salzberg S.L."/>
            <person name="Silva J.C."/>
            <person name="Haas B.J."/>
            <person name="Majoros W.H."/>
            <person name="Farzad M."/>
            <person name="Carlton J.M."/>
            <person name="Smith R.K. Jr."/>
            <person name="Garg J."/>
            <person name="Pearlman R.E."/>
            <person name="Karrer K.M."/>
            <person name="Sun L."/>
            <person name="Manning G."/>
            <person name="Elde N.C."/>
            <person name="Turkewitz A.P."/>
            <person name="Asai D.J."/>
            <person name="Wilkes D.E."/>
            <person name="Wang Y."/>
            <person name="Cai H."/>
            <person name="Collins K."/>
            <person name="Stewart B.A."/>
            <person name="Lee S.R."/>
            <person name="Wilamowska K."/>
            <person name="Weinberg Z."/>
            <person name="Ruzzo W.L."/>
            <person name="Wloga D."/>
            <person name="Gaertig J."/>
            <person name="Frankel J."/>
            <person name="Tsao C.-C."/>
            <person name="Gorovsky M.A."/>
            <person name="Keeling P.J."/>
            <person name="Waller R.F."/>
            <person name="Patron N.J."/>
            <person name="Cherry J.M."/>
            <person name="Stover N.A."/>
            <person name="Krieger C.J."/>
            <person name="del Toro C."/>
            <person name="Ryder H.F."/>
            <person name="Williamson S.C."/>
            <person name="Barbeau R.A."/>
            <person name="Hamilton E.P."/>
            <person name="Orias E."/>
        </authorList>
    </citation>
    <scope>NUCLEOTIDE SEQUENCE [LARGE SCALE GENOMIC DNA]</scope>
    <source>
        <strain evidence="5">SB210</strain>
    </source>
</reference>
<evidence type="ECO:0000256" key="3">
    <source>
        <dbReference type="ARBA" id="ARBA00022737"/>
    </source>
</evidence>
<keyword evidence="2" id="KW-0433">Leucine-rich repeat</keyword>
<dbReference type="Gene3D" id="3.80.10.10">
    <property type="entry name" value="Ribonuclease Inhibitor"/>
    <property type="match status" value="2"/>
</dbReference>
<name>Q22P18_TETTS</name>
<dbReference type="GO" id="GO:0006913">
    <property type="term" value="P:nucleocytoplasmic transport"/>
    <property type="evidence" value="ECO:0007669"/>
    <property type="project" value="TreeGrafter"/>
</dbReference>
<dbReference type="OrthoDB" id="295587at2759"/>
<evidence type="ECO:0000313" key="4">
    <source>
        <dbReference type="EMBL" id="EAR86993.2"/>
    </source>
</evidence>
<evidence type="ECO:0000313" key="5">
    <source>
        <dbReference type="Proteomes" id="UP000009168"/>
    </source>
</evidence>
<dbReference type="GeneID" id="7834964"/>
<dbReference type="InterPro" id="IPR027038">
    <property type="entry name" value="RanGap"/>
</dbReference>
<dbReference type="GO" id="GO:0005096">
    <property type="term" value="F:GTPase activator activity"/>
    <property type="evidence" value="ECO:0007669"/>
    <property type="project" value="UniProtKB-KW"/>
</dbReference>
<dbReference type="Proteomes" id="UP000009168">
    <property type="component" value="Unassembled WGS sequence"/>
</dbReference>
<protein>
    <recommendedName>
        <fullName evidence="6">Kinase domain protein</fullName>
    </recommendedName>
</protein>
<dbReference type="InParanoid" id="Q22P18"/>
<keyword evidence="5" id="KW-1185">Reference proteome</keyword>
<dbReference type="HOGENOM" id="CLU_1437137_0_0_1"/>
<keyword evidence="1" id="KW-0343">GTPase activation</keyword>
<dbReference type="PANTHER" id="PTHR24113:SF12">
    <property type="entry name" value="RAN GTPASE-ACTIVATING PROTEIN 1"/>
    <property type="match status" value="1"/>
</dbReference>
<evidence type="ECO:0000256" key="2">
    <source>
        <dbReference type="ARBA" id="ARBA00022614"/>
    </source>
</evidence>
<dbReference type="KEGG" id="tet:TTHERM_00415750"/>
<proteinExistence type="predicted"/>
<dbReference type="InterPro" id="IPR032675">
    <property type="entry name" value="LRR_dom_sf"/>
</dbReference>